<gene>
    <name evidence="1" type="ORF">ABJI51_41530</name>
</gene>
<keyword evidence="2" id="KW-1185">Reference proteome</keyword>
<protein>
    <submittedName>
        <fullName evidence="1">Uncharacterized protein</fullName>
    </submittedName>
</protein>
<evidence type="ECO:0000313" key="2">
    <source>
        <dbReference type="Proteomes" id="UP001440984"/>
    </source>
</evidence>
<proteinExistence type="predicted"/>
<organism evidence="1 2">
    <name type="scientific">Amycolatopsis melonis</name>
    <dbReference type="NCBI Taxonomy" id="3156488"/>
    <lineage>
        <taxon>Bacteria</taxon>
        <taxon>Bacillati</taxon>
        <taxon>Actinomycetota</taxon>
        <taxon>Actinomycetes</taxon>
        <taxon>Pseudonocardiales</taxon>
        <taxon>Pseudonocardiaceae</taxon>
        <taxon>Amycolatopsis</taxon>
    </lineage>
</organism>
<comment type="caution">
    <text evidence="1">The sequence shown here is derived from an EMBL/GenBank/DDBJ whole genome shotgun (WGS) entry which is preliminary data.</text>
</comment>
<sequence>MMWSAFPHAFATSVLVVVVTCLAVRFAVPAVLKTLVEPVRDIVSLTAAVLVLPEYWVSRARRRDGGTPSSFAYAYGDSVTRLARLGDRSVVLVLRFAARAAVAIHPIAVGSAAVAWRIAASL</sequence>
<dbReference type="EMBL" id="JBDZYD010000021">
    <property type="protein sequence ID" value="MEQ0565600.1"/>
    <property type="molecule type" value="Genomic_DNA"/>
</dbReference>
<dbReference type="RefSeq" id="WP_348956696.1">
    <property type="nucleotide sequence ID" value="NZ_JBDZYD010000021.1"/>
</dbReference>
<reference evidence="1 2" key="1">
    <citation type="submission" date="2024-05" db="EMBL/GenBank/DDBJ databases">
        <authorList>
            <person name="Zhao H."/>
            <person name="Xu Y."/>
            <person name="Lin S."/>
            <person name="Spain J.C."/>
            <person name="Zhou N.-Y."/>
        </authorList>
    </citation>
    <scope>NUCLEOTIDE SEQUENCE [LARGE SCALE GENOMIC DNA]</scope>
    <source>
        <strain evidence="1 2">NEAU-NG30</strain>
    </source>
</reference>
<evidence type="ECO:0000313" key="1">
    <source>
        <dbReference type="EMBL" id="MEQ0565600.1"/>
    </source>
</evidence>
<accession>A0ABV0LTG3</accession>
<name>A0ABV0LTG3_9PSEU</name>
<dbReference type="Proteomes" id="UP001440984">
    <property type="component" value="Unassembled WGS sequence"/>
</dbReference>